<dbReference type="NCBIfam" id="TIGR04213">
    <property type="entry name" value="PGF_pre_PGF"/>
    <property type="match status" value="1"/>
</dbReference>
<dbReference type="SUPFAM" id="SSF51126">
    <property type="entry name" value="Pectin lyase-like"/>
    <property type="match status" value="1"/>
</dbReference>
<dbReference type="Pfam" id="PF05048">
    <property type="entry name" value="NosD"/>
    <property type="match status" value="1"/>
</dbReference>
<dbReference type="Gene3D" id="2.160.20.10">
    <property type="entry name" value="Single-stranded right-handed beta-helix, Pectin lyase-like"/>
    <property type="match status" value="1"/>
</dbReference>
<dbReference type="InterPro" id="IPR006626">
    <property type="entry name" value="PbH1"/>
</dbReference>
<dbReference type="InterPro" id="IPR011050">
    <property type="entry name" value="Pectin_lyase_fold/virulence"/>
</dbReference>
<evidence type="ECO:0000259" key="3">
    <source>
        <dbReference type="SMART" id="SM00645"/>
    </source>
</evidence>
<dbReference type="InterPro" id="IPR000668">
    <property type="entry name" value="Peptidase_C1A_C"/>
</dbReference>
<dbReference type="EMBL" id="CP037968">
    <property type="protein sequence ID" value="QYZ79009.1"/>
    <property type="molecule type" value="Genomic_DNA"/>
</dbReference>
<dbReference type="InterPro" id="IPR025660">
    <property type="entry name" value="Pept_his_AS"/>
</dbReference>
<dbReference type="CDD" id="cd02619">
    <property type="entry name" value="Peptidase_C1"/>
    <property type="match status" value="1"/>
</dbReference>
<dbReference type="InterPro" id="IPR026453">
    <property type="entry name" value="PGF_pre_PGF"/>
</dbReference>
<keyword evidence="5" id="KW-1185">Reference proteome</keyword>
<evidence type="ECO:0000313" key="5">
    <source>
        <dbReference type="Proteomes" id="UP000826709"/>
    </source>
</evidence>
<dbReference type="InterPro" id="IPR012334">
    <property type="entry name" value="Pectin_lyas_fold"/>
</dbReference>
<proteinExistence type="inferred from homology"/>
<sequence>MSHPHFTIIVFLLCLCPFLAGVQAADLEIETAPLNPDFVRYMEEQEAAHSRAATPVPRTSENNYPICPEGLIPPPDTPLWSGGAVAATADPPTEPYFNLADEGRVTPVKDQGQCGTCWAFASLGSLESTLLGDGLGEWDLSENNMKNTHGFDWGPCYGGNPFMATAYLARGSGPVNESDDPYVPSSSSVSPTNLDPVLHLRNVTFLPPRAGPLDNDLIKAMIKDEGGLYDSFLMNYSAFGTKYTTYYLSENSTAYYDGAHAVLLVGWNDTYPAANFVETPPGDGAFIAKNSWGASSGDNGYFYISYYDKSLGRFQLRRTEFLGTDRMAAAVLFTGESLDTSDHIYQHDPLGWTASIGTGKTTTMYGMNVFTAERTESLTTVGFYTREPGTAYEVGVHLADGDRVSQVYAANGTMVLPGYHTLPLDRAVHLTPGRNFSVSLRVTSPTDTHPLIVEKPLYRYSNQATAHPGESFASSDGVSWYDLTEFYPDTNLCIKAFTVDPVRVPQDHAAVQKAVDAAVPGGMVMVANGTYHENVVVDRPLTLVGDGDVVFNGTGGGDVLTLTGPGITVRGFALTGGRNGVLVTGEDAALADLAVTECSGNGIVVDGTAGAGVLGCTVSGCGADGIAVASSASFTLTDCTAIGNGGSGLNLAAVKIGTLSQNTMAENRWNLRFAPTPGYEGTVRIDETNTVDGKPVYVWAGRHDEAVPADAGMVYLVGCRNITAEGLTLSGTYIGFAASDSAGVAVRNVTAVDNYAGLSCLNCTATTVTGSLIADNTVGAVLAAGSPGDTVLWKNTFANNPGGNLAPKTPVALNSAAPIHYRYNGASFAHVLGNSWDDYAGTDTDGDGIGEMPYAVEGVIDTSPLVESADRYAVFVPPPPTLTPTPAPTATVTAAPSSPSTPRGSGGGGSGGSRSAPPPPAAPSPDEQGVSLHEVSYEVKGRSAISTIDLTAAADLAGVKVVAEKKALPSDIVQPAAAVYEYDEITLSPLTGVDLRGALISFAVPLAWIEAQGAGTQDVLLLRYRDGAWSSLETTCVKEENGEARYVAETPGFSYFAIAVAERPQGEESPATPAVVEEAPAGTPSPEAPTTTPERTPVGLVIPCLAAGLVFLLSGRRR</sequence>
<dbReference type="KEGG" id="mfk:E2N92_06000"/>
<dbReference type="GO" id="GO:0008234">
    <property type="term" value="F:cysteine-type peptidase activity"/>
    <property type="evidence" value="ECO:0007669"/>
    <property type="project" value="InterPro"/>
</dbReference>
<dbReference type="InterPro" id="IPR013128">
    <property type="entry name" value="Peptidase_C1A"/>
</dbReference>
<evidence type="ECO:0000256" key="2">
    <source>
        <dbReference type="SAM" id="MobiDB-lite"/>
    </source>
</evidence>
<dbReference type="SMART" id="SM00645">
    <property type="entry name" value="Pept_C1"/>
    <property type="match status" value="1"/>
</dbReference>
<dbReference type="PANTHER" id="PTHR12411">
    <property type="entry name" value="CYSTEINE PROTEASE FAMILY C1-RELATED"/>
    <property type="match status" value="1"/>
</dbReference>
<feature type="domain" description="Peptidase C1A papain C-terminal" evidence="3">
    <location>
        <begin position="93"/>
        <end position="309"/>
    </location>
</feature>
<dbReference type="AlphaFoldDB" id="A0A8G1A034"/>
<feature type="compositionally biased region" description="Pro residues" evidence="2">
    <location>
        <begin position="877"/>
        <end position="887"/>
    </location>
</feature>
<evidence type="ECO:0000313" key="4">
    <source>
        <dbReference type="EMBL" id="QYZ79009.1"/>
    </source>
</evidence>
<reference evidence="4" key="1">
    <citation type="journal article" date="2005" name="Int. J. Syst. Evol. Microbiol.">
        <title>Methanofollis formosanus sp. nov., isolated from a fish pond.</title>
        <authorList>
            <person name="Wu S.Y."/>
            <person name="Chen S.C."/>
            <person name="Lai M.C."/>
        </authorList>
    </citation>
    <scope>NUCLEOTIDE SEQUENCE</scope>
    <source>
        <strain evidence="4">ML15</strain>
    </source>
</reference>
<dbReference type="InterPro" id="IPR038765">
    <property type="entry name" value="Papain-like_cys_pep_sf"/>
</dbReference>
<dbReference type="SUPFAM" id="SSF54001">
    <property type="entry name" value="Cysteine proteinases"/>
    <property type="match status" value="1"/>
</dbReference>
<comment type="similarity">
    <text evidence="1">Belongs to the peptidase C1 family.</text>
</comment>
<dbReference type="InterPro" id="IPR039448">
    <property type="entry name" value="Beta_helix"/>
</dbReference>
<dbReference type="Pfam" id="PF00112">
    <property type="entry name" value="Peptidase_C1"/>
    <property type="match status" value="1"/>
</dbReference>
<dbReference type="PROSITE" id="PS00139">
    <property type="entry name" value="THIOL_PROTEASE_CYS"/>
    <property type="match status" value="1"/>
</dbReference>
<reference evidence="4" key="2">
    <citation type="submission" date="2019-03" db="EMBL/GenBank/DDBJ databases">
        <authorList>
            <person name="Chen S.-C."/>
            <person name="Wu S.-Y."/>
            <person name="Lai M.-C."/>
        </authorList>
    </citation>
    <scope>NUCLEOTIDE SEQUENCE</scope>
    <source>
        <strain evidence="4">ML15</strain>
    </source>
</reference>
<name>A0A8G1A034_9EURY</name>
<dbReference type="GO" id="GO:0006508">
    <property type="term" value="P:proteolysis"/>
    <property type="evidence" value="ECO:0007669"/>
    <property type="project" value="InterPro"/>
</dbReference>
<dbReference type="Pfam" id="PF13229">
    <property type="entry name" value="Beta_helix"/>
    <property type="match status" value="1"/>
</dbReference>
<dbReference type="NCBIfam" id="TIGR03804">
    <property type="entry name" value="para_beta_helix"/>
    <property type="match status" value="1"/>
</dbReference>
<dbReference type="Gene3D" id="3.90.70.10">
    <property type="entry name" value="Cysteine proteinases"/>
    <property type="match status" value="1"/>
</dbReference>
<accession>A0A8G1A034</accession>
<dbReference type="InterPro" id="IPR007742">
    <property type="entry name" value="NosD_dom"/>
</dbReference>
<feature type="region of interest" description="Disordered" evidence="2">
    <location>
        <begin position="877"/>
        <end position="929"/>
    </location>
</feature>
<evidence type="ECO:0000256" key="1">
    <source>
        <dbReference type="ARBA" id="ARBA00008455"/>
    </source>
</evidence>
<dbReference type="InterPro" id="IPR000169">
    <property type="entry name" value="Pept_cys_AS"/>
</dbReference>
<dbReference type="Pfam" id="PF18560">
    <property type="entry name" value="Lectin_like"/>
    <property type="match status" value="1"/>
</dbReference>
<feature type="region of interest" description="Disordered" evidence="2">
    <location>
        <begin position="1067"/>
        <end position="1096"/>
    </location>
</feature>
<gene>
    <name evidence="4" type="ORF">E2N92_06000</name>
</gene>
<dbReference type="Proteomes" id="UP000826709">
    <property type="component" value="Chromosome"/>
</dbReference>
<dbReference type="PROSITE" id="PS00639">
    <property type="entry name" value="THIOL_PROTEASE_HIS"/>
    <property type="match status" value="1"/>
</dbReference>
<dbReference type="InterPro" id="IPR022441">
    <property type="entry name" value="Para_beta_helix_rpt-2"/>
</dbReference>
<dbReference type="InterPro" id="IPR040528">
    <property type="entry name" value="Lectin-like"/>
</dbReference>
<protein>
    <submittedName>
        <fullName evidence="4">PGF-pre-PGF domain-containing protein</fullName>
    </submittedName>
</protein>
<feature type="compositionally biased region" description="Low complexity" evidence="2">
    <location>
        <begin position="888"/>
        <end position="903"/>
    </location>
</feature>
<organism evidence="4 5">
    <name type="scientific">Methanofollis formosanus</name>
    <dbReference type="NCBI Taxonomy" id="299308"/>
    <lineage>
        <taxon>Archaea</taxon>
        <taxon>Methanobacteriati</taxon>
        <taxon>Methanobacteriota</taxon>
        <taxon>Stenosarchaea group</taxon>
        <taxon>Methanomicrobia</taxon>
        <taxon>Methanomicrobiales</taxon>
        <taxon>Methanomicrobiaceae</taxon>
        <taxon>Methanofollis</taxon>
    </lineage>
</organism>
<dbReference type="SMART" id="SM00710">
    <property type="entry name" value="PbH1"/>
    <property type="match status" value="7"/>
</dbReference>